<evidence type="ECO:0000256" key="13">
    <source>
        <dbReference type="ARBA" id="ARBA00023136"/>
    </source>
</evidence>
<feature type="transmembrane region" description="Helical" evidence="16">
    <location>
        <begin position="845"/>
        <end position="868"/>
    </location>
</feature>
<dbReference type="CDD" id="cd06899">
    <property type="entry name" value="lectin_legume_LecRK_Arcelin_ConA"/>
    <property type="match status" value="1"/>
</dbReference>
<evidence type="ECO:0000256" key="10">
    <source>
        <dbReference type="ARBA" id="ARBA00022777"/>
    </source>
</evidence>
<evidence type="ECO:0000256" key="12">
    <source>
        <dbReference type="ARBA" id="ARBA00022989"/>
    </source>
</evidence>
<keyword evidence="10" id="KW-0418">Kinase</keyword>
<evidence type="ECO:0000256" key="1">
    <source>
        <dbReference type="ARBA" id="ARBA00004141"/>
    </source>
</evidence>
<evidence type="ECO:0000313" key="19">
    <source>
        <dbReference type="EMBL" id="KAH0913134.1"/>
    </source>
</evidence>
<comment type="caution">
    <text evidence="19">The sequence shown here is derived from an EMBL/GenBank/DDBJ whole genome shotgun (WGS) entry which is preliminary data.</text>
</comment>
<comment type="similarity">
    <text evidence="3">In the N-terminal section; belongs to the leguminous lectin family.</text>
</comment>
<keyword evidence="7 17" id="KW-0732">Signal</keyword>
<dbReference type="Gene3D" id="3.30.200.20">
    <property type="entry name" value="Phosphorylase Kinase, domain 1"/>
    <property type="match status" value="1"/>
</dbReference>
<evidence type="ECO:0000259" key="18">
    <source>
        <dbReference type="PROSITE" id="PS50011"/>
    </source>
</evidence>
<evidence type="ECO:0000256" key="16">
    <source>
        <dbReference type="SAM" id="Phobius"/>
    </source>
</evidence>
<gene>
    <name evidence="19" type="ORF">HID58_036455</name>
</gene>
<evidence type="ECO:0000256" key="17">
    <source>
        <dbReference type="SAM" id="SignalP"/>
    </source>
</evidence>
<dbReference type="InterPro" id="IPR011009">
    <property type="entry name" value="Kinase-like_dom_sf"/>
</dbReference>
<evidence type="ECO:0000256" key="9">
    <source>
        <dbReference type="ARBA" id="ARBA00022741"/>
    </source>
</evidence>
<dbReference type="CDD" id="cd14066">
    <property type="entry name" value="STKc_IRAK"/>
    <property type="match status" value="1"/>
</dbReference>
<dbReference type="InterPro" id="IPR013525">
    <property type="entry name" value="ABC2_TM"/>
</dbReference>
<dbReference type="Pfam" id="PF00139">
    <property type="entry name" value="Lectin_legB"/>
    <property type="match status" value="1"/>
</dbReference>
<dbReference type="Proteomes" id="UP000824890">
    <property type="component" value="Unassembled WGS sequence"/>
</dbReference>
<dbReference type="InterPro" id="IPR001220">
    <property type="entry name" value="Legume_lectin_dom"/>
</dbReference>
<dbReference type="PROSITE" id="PS50011">
    <property type="entry name" value="PROTEIN_KINASE_DOM"/>
    <property type="match status" value="1"/>
</dbReference>
<evidence type="ECO:0000256" key="7">
    <source>
        <dbReference type="ARBA" id="ARBA00022729"/>
    </source>
</evidence>
<proteinExistence type="inferred from homology"/>
<feature type="transmembrane region" description="Helical" evidence="16">
    <location>
        <begin position="762"/>
        <end position="784"/>
    </location>
</feature>
<keyword evidence="11 15" id="KW-0067">ATP-binding</keyword>
<feature type="domain" description="Protein kinase" evidence="18">
    <location>
        <begin position="366"/>
        <end position="644"/>
    </location>
</feature>
<dbReference type="PROSITE" id="PS00107">
    <property type="entry name" value="PROTEIN_KINASE_ATP"/>
    <property type="match status" value="1"/>
</dbReference>
<evidence type="ECO:0000313" key="20">
    <source>
        <dbReference type="Proteomes" id="UP000824890"/>
    </source>
</evidence>
<feature type="transmembrane region" description="Helical" evidence="16">
    <location>
        <begin position="790"/>
        <end position="810"/>
    </location>
</feature>
<dbReference type="SMART" id="SM00220">
    <property type="entry name" value="S_TKc"/>
    <property type="match status" value="1"/>
</dbReference>
<dbReference type="SUPFAM" id="SSF49899">
    <property type="entry name" value="Concanavalin A-like lectins/glucanases"/>
    <property type="match status" value="1"/>
</dbReference>
<evidence type="ECO:0000256" key="4">
    <source>
        <dbReference type="ARBA" id="ARBA00010217"/>
    </source>
</evidence>
<evidence type="ECO:0000256" key="5">
    <source>
        <dbReference type="ARBA" id="ARBA00022679"/>
    </source>
</evidence>
<comment type="similarity">
    <text evidence="4">In the C-terminal section; belongs to the protein kinase superfamily. Ser/Thr protein kinase family.</text>
</comment>
<dbReference type="PANTHER" id="PTHR27007">
    <property type="match status" value="1"/>
</dbReference>
<keyword evidence="20" id="KW-1185">Reference proteome</keyword>
<protein>
    <recommendedName>
        <fullName evidence="18">Protein kinase domain-containing protein</fullName>
    </recommendedName>
</protein>
<dbReference type="Pfam" id="PF00069">
    <property type="entry name" value="Pkinase"/>
    <property type="match status" value="1"/>
</dbReference>
<dbReference type="EMBL" id="JAGKQM010000009">
    <property type="protein sequence ID" value="KAH0913134.1"/>
    <property type="molecule type" value="Genomic_DNA"/>
</dbReference>
<evidence type="ECO:0000256" key="2">
    <source>
        <dbReference type="ARBA" id="ARBA00004479"/>
    </source>
</evidence>
<evidence type="ECO:0000256" key="8">
    <source>
        <dbReference type="ARBA" id="ARBA00022734"/>
    </source>
</evidence>
<feature type="binding site" evidence="15">
    <location>
        <position position="394"/>
    </location>
    <ligand>
        <name>ATP</name>
        <dbReference type="ChEBI" id="CHEBI:30616"/>
    </ligand>
</feature>
<dbReference type="SUPFAM" id="SSF56112">
    <property type="entry name" value="Protein kinase-like (PK-like)"/>
    <property type="match status" value="1"/>
</dbReference>
<feature type="chain" id="PRO_5045206093" description="Protein kinase domain-containing protein" evidence="17">
    <location>
        <begin position="35"/>
        <end position="876"/>
    </location>
</feature>
<name>A0ABQ8C7T1_BRANA</name>
<keyword evidence="14" id="KW-0675">Receptor</keyword>
<dbReference type="InterPro" id="IPR050528">
    <property type="entry name" value="L-type_Lectin-RKs"/>
</dbReference>
<organism evidence="19 20">
    <name type="scientific">Brassica napus</name>
    <name type="common">Rape</name>
    <dbReference type="NCBI Taxonomy" id="3708"/>
    <lineage>
        <taxon>Eukaryota</taxon>
        <taxon>Viridiplantae</taxon>
        <taxon>Streptophyta</taxon>
        <taxon>Embryophyta</taxon>
        <taxon>Tracheophyta</taxon>
        <taxon>Spermatophyta</taxon>
        <taxon>Magnoliopsida</taxon>
        <taxon>eudicotyledons</taxon>
        <taxon>Gunneridae</taxon>
        <taxon>Pentapetalae</taxon>
        <taxon>rosids</taxon>
        <taxon>malvids</taxon>
        <taxon>Brassicales</taxon>
        <taxon>Brassicaceae</taxon>
        <taxon>Brassiceae</taxon>
        <taxon>Brassica</taxon>
    </lineage>
</organism>
<feature type="transmembrane region" description="Helical" evidence="16">
    <location>
        <begin position="307"/>
        <end position="330"/>
    </location>
</feature>
<feature type="signal peptide" evidence="17">
    <location>
        <begin position="1"/>
        <end position="34"/>
    </location>
</feature>
<keyword evidence="12 16" id="KW-1133">Transmembrane helix</keyword>
<evidence type="ECO:0000256" key="6">
    <source>
        <dbReference type="ARBA" id="ARBA00022692"/>
    </source>
</evidence>
<dbReference type="InterPro" id="IPR017441">
    <property type="entry name" value="Protein_kinase_ATP_BS"/>
</dbReference>
<dbReference type="Gene3D" id="1.10.510.10">
    <property type="entry name" value="Transferase(Phosphotransferase) domain 1"/>
    <property type="match status" value="1"/>
</dbReference>
<keyword evidence="8" id="KW-0430">Lectin</keyword>
<reference evidence="19 20" key="1">
    <citation type="submission" date="2021-05" db="EMBL/GenBank/DDBJ databases">
        <title>Genome Assembly of Synthetic Allotetraploid Brassica napus Reveals Homoeologous Exchanges between Subgenomes.</title>
        <authorList>
            <person name="Davis J.T."/>
        </authorList>
    </citation>
    <scope>NUCLEOTIDE SEQUENCE [LARGE SCALE GENOMIC DNA]</scope>
    <source>
        <strain evidence="20">cv. Da-Ae</strain>
        <tissue evidence="19">Seedling</tissue>
    </source>
</reference>
<accession>A0ABQ8C7T1</accession>
<evidence type="ECO:0000256" key="3">
    <source>
        <dbReference type="ARBA" id="ARBA00008536"/>
    </source>
</evidence>
<dbReference type="Gene3D" id="2.60.120.200">
    <property type="match status" value="1"/>
</dbReference>
<dbReference type="Pfam" id="PF01061">
    <property type="entry name" value="ABC2_membrane"/>
    <property type="match status" value="1"/>
</dbReference>
<dbReference type="InterPro" id="IPR008271">
    <property type="entry name" value="Ser/Thr_kinase_AS"/>
</dbReference>
<dbReference type="InterPro" id="IPR000719">
    <property type="entry name" value="Prot_kinase_dom"/>
</dbReference>
<keyword evidence="6 16" id="KW-0812">Transmembrane</keyword>
<evidence type="ECO:0000256" key="14">
    <source>
        <dbReference type="ARBA" id="ARBA00023170"/>
    </source>
</evidence>
<evidence type="ECO:0000256" key="15">
    <source>
        <dbReference type="PROSITE-ProRule" id="PRU10141"/>
    </source>
</evidence>
<comment type="subcellular location">
    <subcellularLocation>
        <location evidence="1">Membrane</location>
        <topology evidence="1">Multi-pass membrane protein</topology>
    </subcellularLocation>
    <subcellularLocation>
        <location evidence="2">Membrane</location>
        <topology evidence="2">Single-pass type I membrane protein</topology>
    </subcellularLocation>
</comment>
<keyword evidence="5" id="KW-0808">Transferase</keyword>
<dbReference type="InterPro" id="IPR013320">
    <property type="entry name" value="ConA-like_dom_sf"/>
</dbReference>
<evidence type="ECO:0000256" key="11">
    <source>
        <dbReference type="ARBA" id="ARBA00022840"/>
    </source>
</evidence>
<sequence>MRRQWRRPQLSPPPPPPLLIFILTVTTLLPPSSSLDFLYNNFTSAANMTDLILIQDSRVESTFIRLINESNQFSLGRVFHPQKLSIIPDPTRNRTRLSSFSTSFVFSILPDISTSPGFGLCFVLSNSTSPPGAIASQNFGLFPNVPSRFPAPLIAVEFDTGLNGEVNDIDGNHIGIDLNSILSVKDQTAGYYDSVNGSFVPVDMRNGQNIHAWIDFDGPNFEINVTIAPAGLRRPRRPTLTFRDPVIANYVSADMFVGFSASKTTWVEVRRILAWSLSDTGAPREINTTGLPVFFLDSPSSSLSTGAIAGIVVGCVVFICLLGAVGYFIWWKLIREEEEEEAEEWELEFWPHRFSYEDLSAATDSFSNDRLLGSGGFGKVYRGVLSNSNEVAVKCVNHDSKQGLREFMAEIESMGRLQHKNLVQMRGWCRRKNELMLVYDYMPNGSLNQWIFDNPKESMPWRLRRQVINDVAEGLNYLHHGWEQVVIHRDIKSSNILLDSDMRGRLGDFGLAKLYEHGGAPNTTRVVGTLGYLAPELASASSPTEASDVYSFGVVVLEVVCGRRPIEYAEEEDMVLVDWVRDLYGGGVVVSAADERVRAECETGDEIELLLKLGLACCHPDPAKRPTMREIVSLLIGSPQEDLLTGLTPVAAADTASPSSQGRLEGVMLRTSQCTSPMHLVLVYVLLVLMQQSLLSIQGISKITEGYNPATWMLEVSTTSQEAALGVDFAQLYKNSDLYKYEKQRAYQGAKPTSSRIKTQKICISQMYGSFLTFTFYGMMAVAMTPNHHMASVVFSAFYGIWNLFSGFLLPRPSMPVWWEWYYWLYGTSVKQFSRDLIYGFREGFLGVVAAMNVIFPLAFAIIFAVGIKTFNFQKR</sequence>
<keyword evidence="13 16" id="KW-0472">Membrane</keyword>
<keyword evidence="9 15" id="KW-0547">Nucleotide-binding</keyword>
<dbReference type="PROSITE" id="PS00108">
    <property type="entry name" value="PROTEIN_KINASE_ST"/>
    <property type="match status" value="1"/>
</dbReference>